<dbReference type="OrthoDB" id="9786766at2"/>
<evidence type="ECO:0000313" key="2">
    <source>
        <dbReference type="EMBL" id="TDB64179.1"/>
    </source>
</evidence>
<evidence type="ECO:0000259" key="1">
    <source>
        <dbReference type="Pfam" id="PF19313"/>
    </source>
</evidence>
<dbReference type="Pfam" id="PF19313">
    <property type="entry name" value="DUF5916"/>
    <property type="match status" value="1"/>
</dbReference>
<accession>A0A4R4KCY0</accession>
<dbReference type="AlphaFoldDB" id="A0A4R4KCY0"/>
<reference evidence="2 3" key="1">
    <citation type="submission" date="2019-02" db="EMBL/GenBank/DDBJ databases">
        <title>Arundinibacter roseus gen. nov., sp. nov., a new member of the family Cytophagaceae.</title>
        <authorList>
            <person name="Szuroczki S."/>
            <person name="Khayer B."/>
            <person name="Sproer C."/>
            <person name="Toumi M."/>
            <person name="Szabo A."/>
            <person name="Felfoldi T."/>
            <person name="Schumann P."/>
            <person name="Toth E."/>
        </authorList>
    </citation>
    <scope>NUCLEOTIDE SEQUENCE [LARGE SCALE GENOMIC DNA]</scope>
    <source>
        <strain evidence="2 3">DMA-k-7a</strain>
    </source>
</reference>
<sequence length="74" mass="8604">MVYTWQFALGIFLIVAWKNATFHDSDIVSTSCFQNLKLILQSDQNNNLSLKSLYFPDYLKLKYLARRGEKGRAV</sequence>
<dbReference type="InterPro" id="IPR045670">
    <property type="entry name" value="DUF5916"/>
</dbReference>
<name>A0A4R4KCY0_9BACT</name>
<comment type="caution">
    <text evidence="2">The sequence shown here is derived from an EMBL/GenBank/DDBJ whole genome shotgun (WGS) entry which is preliminary data.</text>
</comment>
<proteinExistence type="predicted"/>
<dbReference type="EMBL" id="SMJU01000008">
    <property type="protein sequence ID" value="TDB64179.1"/>
    <property type="molecule type" value="Genomic_DNA"/>
</dbReference>
<protein>
    <recommendedName>
        <fullName evidence="1">DUF5916 domain-containing protein</fullName>
    </recommendedName>
</protein>
<organism evidence="2 3">
    <name type="scientific">Arundinibacter roseus</name>
    <dbReference type="NCBI Taxonomy" id="2070510"/>
    <lineage>
        <taxon>Bacteria</taxon>
        <taxon>Pseudomonadati</taxon>
        <taxon>Bacteroidota</taxon>
        <taxon>Cytophagia</taxon>
        <taxon>Cytophagales</taxon>
        <taxon>Spirosomataceae</taxon>
        <taxon>Arundinibacter</taxon>
    </lineage>
</organism>
<evidence type="ECO:0000313" key="3">
    <source>
        <dbReference type="Proteomes" id="UP000295706"/>
    </source>
</evidence>
<gene>
    <name evidence="2" type="ORF">EZE20_14690</name>
</gene>
<dbReference type="Proteomes" id="UP000295706">
    <property type="component" value="Unassembled WGS sequence"/>
</dbReference>
<keyword evidence="3" id="KW-1185">Reference proteome</keyword>
<feature type="domain" description="DUF5916" evidence="1">
    <location>
        <begin position="1"/>
        <end position="63"/>
    </location>
</feature>